<feature type="binding site" evidence="4">
    <location>
        <position position="2"/>
    </location>
    <ligand>
        <name>Ni(2+)</name>
        <dbReference type="ChEBI" id="CHEBI:49786"/>
    </ligand>
</feature>
<feature type="binding site" evidence="4">
    <location>
        <position position="74"/>
    </location>
    <ligand>
        <name>Zn(2+)</name>
        <dbReference type="ChEBI" id="CHEBI:29105"/>
    </ligand>
</feature>
<comment type="function">
    <text evidence="4">Involved in the maturation of [NiFe] hydrogenases. Required for nickel insertion into the metal center of the hydrogenase.</text>
</comment>
<evidence type="ECO:0000256" key="1">
    <source>
        <dbReference type="ARBA" id="ARBA00022596"/>
    </source>
</evidence>
<sequence>MHEMSIALAVIGQVEEAAERAGDVTAVRSVRLEVGELAGVVPDSLSFCFELACAGTLLEGAELLADPVPGRARCAPCAHEWAVGMPPSLTCPRCGGAAGDLLSGRELRITAVHWEDGATPAAPTREPIAEER</sequence>
<keyword evidence="6" id="KW-1185">Reference proteome</keyword>
<dbReference type="RefSeq" id="WP_046588720.1">
    <property type="nucleotide sequence ID" value="NZ_LAVA02000059.1"/>
</dbReference>
<organism evidence="5 6">
    <name type="scientific">Streptomyces mangrovisoli</name>
    <dbReference type="NCBI Taxonomy" id="1428628"/>
    <lineage>
        <taxon>Bacteria</taxon>
        <taxon>Bacillati</taxon>
        <taxon>Actinomycetota</taxon>
        <taxon>Actinomycetes</taxon>
        <taxon>Kitasatosporales</taxon>
        <taxon>Streptomycetaceae</taxon>
        <taxon>Streptomyces</taxon>
    </lineage>
</organism>
<gene>
    <name evidence="4" type="primary">hypA</name>
    <name evidence="5" type="ORF">WN71_024545</name>
</gene>
<dbReference type="Pfam" id="PF01155">
    <property type="entry name" value="HypA"/>
    <property type="match status" value="1"/>
</dbReference>
<evidence type="ECO:0000313" key="6">
    <source>
        <dbReference type="Proteomes" id="UP000034196"/>
    </source>
</evidence>
<comment type="caution">
    <text evidence="5">The sequence shown here is derived from an EMBL/GenBank/DDBJ whole genome shotgun (WGS) entry which is preliminary data.</text>
</comment>
<name>A0A1J4NVK9_9ACTN</name>
<dbReference type="PANTHER" id="PTHR34535:SF3">
    <property type="entry name" value="HYDROGENASE MATURATION FACTOR HYPA"/>
    <property type="match status" value="1"/>
</dbReference>
<dbReference type="HAMAP" id="MF_00213">
    <property type="entry name" value="HypA_HybF"/>
    <property type="match status" value="1"/>
</dbReference>
<evidence type="ECO:0000313" key="5">
    <source>
        <dbReference type="EMBL" id="OIJ65261.1"/>
    </source>
</evidence>
<dbReference type="GO" id="GO:0051604">
    <property type="term" value="P:protein maturation"/>
    <property type="evidence" value="ECO:0007669"/>
    <property type="project" value="InterPro"/>
</dbReference>
<dbReference type="STRING" id="1428628.WN71_024545"/>
<dbReference type="InterPro" id="IPR000688">
    <property type="entry name" value="HypA/HybF"/>
</dbReference>
<feature type="binding site" evidence="4">
    <location>
        <position position="77"/>
    </location>
    <ligand>
        <name>Zn(2+)</name>
        <dbReference type="ChEBI" id="CHEBI:29105"/>
    </ligand>
</feature>
<proteinExistence type="inferred from homology"/>
<dbReference type="AlphaFoldDB" id="A0A1J4NVK9"/>
<dbReference type="PIRSF" id="PIRSF004761">
    <property type="entry name" value="Hydrgn_mat_HypA"/>
    <property type="match status" value="1"/>
</dbReference>
<evidence type="ECO:0000256" key="3">
    <source>
        <dbReference type="ARBA" id="ARBA00022833"/>
    </source>
</evidence>
<keyword evidence="3 4" id="KW-0862">Zinc</keyword>
<feature type="binding site" evidence="4">
    <location>
        <position position="94"/>
    </location>
    <ligand>
        <name>Zn(2+)</name>
        <dbReference type="ChEBI" id="CHEBI:29105"/>
    </ligand>
</feature>
<evidence type="ECO:0000256" key="2">
    <source>
        <dbReference type="ARBA" id="ARBA00022723"/>
    </source>
</evidence>
<keyword evidence="1 4" id="KW-0533">Nickel</keyword>
<comment type="similarity">
    <text evidence="4">Belongs to the HypA/HybF family.</text>
</comment>
<protein>
    <recommendedName>
        <fullName evidence="4">Hydrogenase maturation factor HypA</fullName>
    </recommendedName>
</protein>
<keyword evidence="2 4" id="KW-0479">Metal-binding</keyword>
<accession>A0A1J4NVK9</accession>
<dbReference type="GO" id="GO:0008270">
    <property type="term" value="F:zinc ion binding"/>
    <property type="evidence" value="ECO:0007669"/>
    <property type="project" value="UniProtKB-UniRule"/>
</dbReference>
<reference evidence="5" key="1">
    <citation type="submission" date="2016-10" db="EMBL/GenBank/DDBJ databases">
        <title>Genome sequence of Streptomyces mangrovisoli MUSC 149.</title>
        <authorList>
            <person name="Lee L.-H."/>
            <person name="Ser H.-L."/>
        </authorList>
    </citation>
    <scope>NUCLEOTIDE SEQUENCE [LARGE SCALE GENOMIC DNA]</scope>
    <source>
        <strain evidence="5">MUSC 149</strain>
    </source>
</reference>
<evidence type="ECO:0000256" key="4">
    <source>
        <dbReference type="HAMAP-Rule" id="MF_00213"/>
    </source>
</evidence>
<dbReference type="OrthoDB" id="288014at2"/>
<feature type="binding site" evidence="4">
    <location>
        <position position="91"/>
    </location>
    <ligand>
        <name>Zn(2+)</name>
        <dbReference type="ChEBI" id="CHEBI:29105"/>
    </ligand>
</feature>
<dbReference type="Gene3D" id="3.30.2320.80">
    <property type="match status" value="1"/>
</dbReference>
<dbReference type="EMBL" id="LAVA02000059">
    <property type="protein sequence ID" value="OIJ65261.1"/>
    <property type="molecule type" value="Genomic_DNA"/>
</dbReference>
<dbReference type="Proteomes" id="UP000034196">
    <property type="component" value="Unassembled WGS sequence"/>
</dbReference>
<dbReference type="GO" id="GO:0016151">
    <property type="term" value="F:nickel cation binding"/>
    <property type="evidence" value="ECO:0007669"/>
    <property type="project" value="UniProtKB-UniRule"/>
</dbReference>
<dbReference type="PANTHER" id="PTHR34535">
    <property type="entry name" value="HYDROGENASE MATURATION FACTOR HYPA"/>
    <property type="match status" value="1"/>
</dbReference>